<feature type="compositionally biased region" description="Basic and acidic residues" evidence="4">
    <location>
        <begin position="56"/>
        <end position="72"/>
    </location>
</feature>
<feature type="region of interest" description="Disordered" evidence="4">
    <location>
        <begin position="56"/>
        <end position="80"/>
    </location>
</feature>
<dbReference type="Proteomes" id="UP000006053">
    <property type="component" value="Chromosome"/>
</dbReference>
<protein>
    <submittedName>
        <fullName evidence="6">Phage terminase, small subunit</fullName>
    </submittedName>
</protein>
<dbReference type="Pfam" id="PF10668">
    <property type="entry name" value="Phage_terminase"/>
    <property type="match status" value="1"/>
</dbReference>
<evidence type="ECO:0000313" key="7">
    <source>
        <dbReference type="Proteomes" id="UP000006053"/>
    </source>
</evidence>
<dbReference type="PANTHER" id="PTHR41328:SF3">
    <property type="entry name" value="PBSX PHAGE TERMINASE SMALL SUBUNIT"/>
    <property type="match status" value="1"/>
</dbReference>
<gene>
    <name evidence="6" type="ordered locus">Desde_1075</name>
</gene>
<sequence length="308" mass="35024">MARERSPDRDKAFEIYQQHQGDIANREIAKLLDIPEKTISVWKLRDKWKERIGCSTSKTERSTTKRKQDESGNKNANSIEAKSNTELSNLTEKQVLFVAEYLTDFNATRAAMAVGYSKKSAHAIGWENLRKPEIQAEIQRQTAIVTDNLGITSQRVLLEYLKIAFADIGEYVTFGQREVPVMGPFGPLYEGKGKNKKPITEIVNYIDLNESAELDSSLISEVKMGRNGTSIKLHDKMKALEKLEKYLDLLPDNHKRRMEEEKLKLEEEKFRLEQRKAGDLEQDEPADDGFIDALNAVAGEVWSDAGED</sequence>
<organism evidence="6 7">
    <name type="scientific">Desulfitobacterium dehalogenans (strain ATCC 51507 / DSM 9161 / JW/IU-DC1)</name>
    <dbReference type="NCBI Taxonomy" id="756499"/>
    <lineage>
        <taxon>Bacteria</taxon>
        <taxon>Bacillati</taxon>
        <taxon>Bacillota</taxon>
        <taxon>Clostridia</taxon>
        <taxon>Eubacteriales</taxon>
        <taxon>Desulfitobacteriaceae</taxon>
        <taxon>Desulfitobacterium</taxon>
    </lineage>
</organism>
<dbReference type="PANTHER" id="PTHR41328">
    <property type="entry name" value="TERMINASE SMALL SUBUNIT-RELATED"/>
    <property type="match status" value="1"/>
</dbReference>
<reference evidence="6 7" key="2">
    <citation type="journal article" date="2015" name="J. Bacteriol.">
        <title>Genomic, proteomic, and biochemical analysis of the organohalide respiratory pathway in Desulfitobacterium dehalogenans.</title>
        <authorList>
            <person name="Kruse T."/>
            <person name="van de Pas B.A."/>
            <person name="Atteia A."/>
            <person name="Krab K."/>
            <person name="Hagen W.R."/>
            <person name="Goodwin L."/>
            <person name="Chain P."/>
            <person name="Boeren S."/>
            <person name="Maphosa F."/>
            <person name="Schraa G."/>
            <person name="de Vos W.M."/>
            <person name="van der Oost J."/>
            <person name="Smidt H."/>
            <person name="Stams A.J."/>
        </authorList>
    </citation>
    <scope>NUCLEOTIDE SEQUENCE [LARGE SCALE GENOMIC DNA]</scope>
    <source>
        <strain evidence="7">ATCC 51507 / DSM 9161 / JW/IU-DC1</strain>
    </source>
</reference>
<dbReference type="InterPro" id="IPR005335">
    <property type="entry name" value="Terminase_ssu"/>
</dbReference>
<evidence type="ECO:0000259" key="5">
    <source>
        <dbReference type="Pfam" id="PF10668"/>
    </source>
</evidence>
<dbReference type="InterPro" id="IPR018925">
    <property type="entry name" value="XtmA-like_N"/>
</dbReference>
<dbReference type="HOGENOM" id="CLU_052808_0_0_9"/>
<dbReference type="KEGG" id="ddh:Desde_1075"/>
<keyword evidence="3" id="KW-0175">Coiled coil</keyword>
<dbReference type="InterPro" id="IPR038713">
    <property type="entry name" value="Terminase_Gp1_N_sf"/>
</dbReference>
<evidence type="ECO:0000256" key="2">
    <source>
        <dbReference type="ARBA" id="ARBA00023219"/>
    </source>
</evidence>
<keyword evidence="7" id="KW-1185">Reference proteome</keyword>
<evidence type="ECO:0000313" key="6">
    <source>
        <dbReference type="EMBL" id="AFL99507.1"/>
    </source>
</evidence>
<dbReference type="InterPro" id="IPR052404">
    <property type="entry name" value="SPP1-like_terminase"/>
</dbReference>
<evidence type="ECO:0000256" key="4">
    <source>
        <dbReference type="SAM" id="MobiDB-lite"/>
    </source>
</evidence>
<feature type="domain" description="PBSX phage terminase small subunit-like N-terminal" evidence="5">
    <location>
        <begin position="1"/>
        <end position="67"/>
    </location>
</feature>
<dbReference type="AlphaFoldDB" id="I4A6C3"/>
<dbReference type="STRING" id="756499.Desde_1075"/>
<name>I4A6C3_DESDJ</name>
<dbReference type="OrthoDB" id="9768556at2"/>
<dbReference type="eggNOG" id="COG3728">
    <property type="taxonomic scope" value="Bacteria"/>
</dbReference>
<dbReference type="GO" id="GO:0051276">
    <property type="term" value="P:chromosome organization"/>
    <property type="evidence" value="ECO:0007669"/>
    <property type="project" value="InterPro"/>
</dbReference>
<dbReference type="EMBL" id="CP003348">
    <property type="protein sequence ID" value="AFL99507.1"/>
    <property type="molecule type" value="Genomic_DNA"/>
</dbReference>
<keyword evidence="2" id="KW-0231">Viral genome packaging</keyword>
<accession>I4A6C3</accession>
<keyword evidence="1" id="KW-1188">Viral release from host cell</keyword>
<dbReference type="Pfam" id="PF03592">
    <property type="entry name" value="Terminase_2"/>
    <property type="match status" value="1"/>
</dbReference>
<dbReference type="RefSeq" id="WP_014792999.1">
    <property type="nucleotide sequence ID" value="NC_018017.1"/>
</dbReference>
<feature type="coiled-coil region" evidence="3">
    <location>
        <begin position="255"/>
        <end position="283"/>
    </location>
</feature>
<proteinExistence type="predicted"/>
<evidence type="ECO:0000256" key="3">
    <source>
        <dbReference type="SAM" id="Coils"/>
    </source>
</evidence>
<evidence type="ECO:0000256" key="1">
    <source>
        <dbReference type="ARBA" id="ARBA00022612"/>
    </source>
</evidence>
<reference evidence="7" key="1">
    <citation type="submission" date="2012-06" db="EMBL/GenBank/DDBJ databases">
        <title>Complete sequence of Desulfitobacterium dehalogenans ATCC 51507.</title>
        <authorList>
            <person name="Lucas S."/>
            <person name="Han J."/>
            <person name="Lapidus A."/>
            <person name="Cheng J.-F."/>
            <person name="Goodwin L."/>
            <person name="Pitluck S."/>
            <person name="Peters L."/>
            <person name="Ovchinnikova G."/>
            <person name="Teshima H."/>
            <person name="Detter J.C."/>
            <person name="Han C."/>
            <person name="Tapia R."/>
            <person name="Land M."/>
            <person name="Hauser L."/>
            <person name="Kyrpides N."/>
            <person name="Ivanova N."/>
            <person name="Pagani I."/>
            <person name="Kruse T."/>
            <person name="de Vos W.M."/>
            <person name="Smidt H."/>
            <person name="Woyke T."/>
        </authorList>
    </citation>
    <scope>NUCLEOTIDE SEQUENCE [LARGE SCALE GENOMIC DNA]</scope>
    <source>
        <strain evidence="7">ATCC 51507 / DSM 9161 / JW/IU-DC1</strain>
    </source>
</reference>
<dbReference type="Gene3D" id="1.10.10.1400">
    <property type="entry name" value="Terminase, small subunit, N-terminal DNA-binding domain, HTH motif"/>
    <property type="match status" value="1"/>
</dbReference>